<proteinExistence type="predicted"/>
<dbReference type="Proteomes" id="UP001214170">
    <property type="component" value="Chromosome"/>
</dbReference>
<evidence type="ECO:0000313" key="2">
    <source>
        <dbReference type="EMBL" id="WFP08222.1"/>
    </source>
</evidence>
<evidence type="ECO:0000313" key="4">
    <source>
        <dbReference type="Proteomes" id="UP001214170"/>
    </source>
</evidence>
<dbReference type="Proteomes" id="UP001161094">
    <property type="component" value="Unassembled WGS sequence"/>
</dbReference>
<evidence type="ECO:0000313" key="3">
    <source>
        <dbReference type="Proteomes" id="UP001161094"/>
    </source>
</evidence>
<dbReference type="EMBL" id="CP121261">
    <property type="protein sequence ID" value="WFP08222.1"/>
    <property type="molecule type" value="Genomic_DNA"/>
</dbReference>
<name>A0AA42LVB6_9BURK</name>
<dbReference type="RefSeq" id="WP_268078957.1">
    <property type="nucleotide sequence ID" value="NZ_CP106885.1"/>
</dbReference>
<gene>
    <name evidence="1" type="ORF">N5D93_30325</name>
    <name evidence="2" type="ORF">P8T11_28715</name>
</gene>
<accession>A0AA42LVB6</accession>
<reference evidence="2 4" key="2">
    <citation type="submission" date="2023-03" db="EMBL/GenBank/DDBJ databases">
        <title>Achromobacter spanius LIG8.</title>
        <authorList>
            <person name="Shrestha S."/>
        </authorList>
    </citation>
    <scope>NUCLEOTIDE SEQUENCE [LARGE SCALE GENOMIC DNA]</scope>
    <source>
        <strain evidence="2 4">LIG8</strain>
    </source>
</reference>
<protein>
    <submittedName>
        <fullName evidence="1">DUF1799 domain-containing protein</fullName>
    </submittedName>
</protein>
<dbReference type="Pfam" id="PF08809">
    <property type="entry name" value="DUF1799"/>
    <property type="match status" value="1"/>
</dbReference>
<sequence length="120" mass="13023">MGGKAEQSAGAFDADAVVLEALAKLGAPTEVLEQAQTSESETHFEVFDDNWPILEVFLQLATCWSWFVPPMGTPIRAGIPATEIQATIQMLLPSGSDHRQAFRDIRAMESAALEVFMAAQ</sequence>
<dbReference type="EMBL" id="JAOCDZ010000037">
    <property type="protein sequence ID" value="MDH0740131.1"/>
    <property type="molecule type" value="Genomic_DNA"/>
</dbReference>
<dbReference type="InterPro" id="IPR014915">
    <property type="entry name" value="Phage_TLS_TfmB"/>
</dbReference>
<organism evidence="1 3">
    <name type="scientific">Achromobacter spanius</name>
    <dbReference type="NCBI Taxonomy" id="217203"/>
    <lineage>
        <taxon>Bacteria</taxon>
        <taxon>Pseudomonadati</taxon>
        <taxon>Pseudomonadota</taxon>
        <taxon>Betaproteobacteria</taxon>
        <taxon>Burkholderiales</taxon>
        <taxon>Alcaligenaceae</taxon>
        <taxon>Achromobacter</taxon>
    </lineage>
</organism>
<reference evidence="1" key="1">
    <citation type="submission" date="2022-09" db="EMBL/GenBank/DDBJ databases">
        <title>Intensive care unit water sources are persistently colonized with multi-drug resistant bacteria and are the site of extensive horizontal gene transfer of antibiotic resistance genes.</title>
        <authorList>
            <person name="Diorio-Toth L."/>
        </authorList>
    </citation>
    <scope>NUCLEOTIDE SEQUENCE</scope>
    <source>
        <strain evidence="1">GD03843</strain>
    </source>
</reference>
<keyword evidence="4" id="KW-1185">Reference proteome</keyword>
<dbReference type="AlphaFoldDB" id="A0AA42LVB6"/>
<evidence type="ECO:0000313" key="1">
    <source>
        <dbReference type="EMBL" id="MDH0740131.1"/>
    </source>
</evidence>